<dbReference type="GO" id="GO:0032259">
    <property type="term" value="P:methylation"/>
    <property type="evidence" value="ECO:0007669"/>
    <property type="project" value="UniProtKB-KW"/>
</dbReference>
<dbReference type="SUPFAM" id="SSF53335">
    <property type="entry name" value="S-adenosyl-L-methionine-dependent methyltransferases"/>
    <property type="match status" value="1"/>
</dbReference>
<keyword evidence="2" id="KW-1185">Reference proteome</keyword>
<name>A0ABW9CD38_9BURK</name>
<dbReference type="EMBL" id="JAQQDB010000001">
    <property type="protein sequence ID" value="MFM0515930.1"/>
    <property type="molecule type" value="Genomic_DNA"/>
</dbReference>
<reference evidence="1 2" key="1">
    <citation type="journal article" date="2024" name="Chem. Sci.">
        <title>Discovery of megapolipeptins by genome mining of a Burkholderiales bacteria collection.</title>
        <authorList>
            <person name="Paulo B.S."/>
            <person name="Recchia M.J.J."/>
            <person name="Lee S."/>
            <person name="Fergusson C.H."/>
            <person name="Romanowski S.B."/>
            <person name="Hernandez A."/>
            <person name="Krull N."/>
            <person name="Liu D.Y."/>
            <person name="Cavanagh H."/>
            <person name="Bos A."/>
            <person name="Gray C.A."/>
            <person name="Murphy B.T."/>
            <person name="Linington R.G."/>
            <person name="Eustaquio A.S."/>
        </authorList>
    </citation>
    <scope>NUCLEOTIDE SEQUENCE [LARGE SCALE GENOMIC DNA]</scope>
    <source>
        <strain evidence="1 2">RL17-374-BIF-D</strain>
    </source>
</reference>
<proteinExistence type="predicted"/>
<comment type="caution">
    <text evidence="1">The sequence shown here is derived from an EMBL/GenBank/DDBJ whole genome shotgun (WGS) entry which is preliminary data.</text>
</comment>
<dbReference type="InterPro" id="IPR029063">
    <property type="entry name" value="SAM-dependent_MTases_sf"/>
</dbReference>
<dbReference type="CDD" id="cd02440">
    <property type="entry name" value="AdoMet_MTases"/>
    <property type="match status" value="1"/>
</dbReference>
<dbReference type="Proteomes" id="UP001629462">
    <property type="component" value="Unassembled WGS sequence"/>
</dbReference>
<organism evidence="1 2">
    <name type="scientific">Caballeronia jiangsuensis</name>
    <dbReference type="NCBI Taxonomy" id="1458357"/>
    <lineage>
        <taxon>Bacteria</taxon>
        <taxon>Pseudomonadati</taxon>
        <taxon>Pseudomonadota</taxon>
        <taxon>Betaproteobacteria</taxon>
        <taxon>Burkholderiales</taxon>
        <taxon>Burkholderiaceae</taxon>
        <taxon>Caballeronia</taxon>
    </lineage>
</organism>
<accession>A0ABW9CD38</accession>
<evidence type="ECO:0000313" key="1">
    <source>
        <dbReference type="EMBL" id="MFM0515930.1"/>
    </source>
</evidence>
<gene>
    <name evidence="1" type="ORF">PQR08_00755</name>
</gene>
<dbReference type="GO" id="GO:0008168">
    <property type="term" value="F:methyltransferase activity"/>
    <property type="evidence" value="ECO:0007669"/>
    <property type="project" value="UniProtKB-KW"/>
</dbReference>
<sequence>MSSNVLGTEGYAEYAAQMIERWERTPFSDLHGDVAHLLPEVPSLILDVGAGSGRDASALAEMGHSIVAVEPVDALRNFGSTRHRSSRIEWVDDSLPDLNVVRSMNLAFDVAMLTAVWMHIDASERVRAMRHLSSLLLHGGHVLMTIRHGPAPTGRRMFEVAHEETVQLAAVCGLRCVHSDTTGSIQESNRNQGVTWTRLAFRRN</sequence>
<dbReference type="Gene3D" id="3.40.50.150">
    <property type="entry name" value="Vaccinia Virus protein VP39"/>
    <property type="match status" value="1"/>
</dbReference>
<evidence type="ECO:0000313" key="2">
    <source>
        <dbReference type="Proteomes" id="UP001629462"/>
    </source>
</evidence>
<keyword evidence="1" id="KW-0489">Methyltransferase</keyword>
<keyword evidence="1" id="KW-0808">Transferase</keyword>
<protein>
    <submittedName>
        <fullName evidence="1">Class I SAM-dependent methyltransferase</fullName>
    </submittedName>
</protein>
<dbReference type="RefSeq" id="WP_250486852.1">
    <property type="nucleotide sequence ID" value="NZ_JAQQDB010000001.1"/>
</dbReference>
<dbReference type="Pfam" id="PF13489">
    <property type="entry name" value="Methyltransf_23"/>
    <property type="match status" value="1"/>
</dbReference>